<reference evidence="1" key="1">
    <citation type="submission" date="2022-04" db="EMBL/GenBank/DDBJ databases">
        <title>Carnegiea gigantea Genome sequencing and assembly v2.</title>
        <authorList>
            <person name="Copetti D."/>
            <person name="Sanderson M.J."/>
            <person name="Burquez A."/>
            <person name="Wojciechowski M.F."/>
        </authorList>
    </citation>
    <scope>NUCLEOTIDE SEQUENCE</scope>
    <source>
        <strain evidence="1">SGP5-SGP5p</strain>
        <tissue evidence="1">Aerial part</tissue>
    </source>
</reference>
<evidence type="ECO:0000313" key="1">
    <source>
        <dbReference type="EMBL" id="KAJ8430319.1"/>
    </source>
</evidence>
<name>A0A9Q1Q6F0_9CARY</name>
<accession>A0A9Q1Q6F0</accession>
<evidence type="ECO:0000313" key="2">
    <source>
        <dbReference type="Proteomes" id="UP001153076"/>
    </source>
</evidence>
<dbReference type="AlphaFoldDB" id="A0A9Q1Q6F0"/>
<dbReference type="EMBL" id="JAKOGI010000808">
    <property type="protein sequence ID" value="KAJ8430319.1"/>
    <property type="molecule type" value="Genomic_DNA"/>
</dbReference>
<comment type="caution">
    <text evidence="1">The sequence shown here is derived from an EMBL/GenBank/DDBJ whole genome shotgun (WGS) entry which is preliminary data.</text>
</comment>
<dbReference type="Proteomes" id="UP001153076">
    <property type="component" value="Unassembled WGS sequence"/>
</dbReference>
<gene>
    <name evidence="1" type="ORF">Cgig2_028775</name>
</gene>
<protein>
    <submittedName>
        <fullName evidence="1">Uncharacterized protein</fullName>
    </submittedName>
</protein>
<keyword evidence="2" id="KW-1185">Reference proteome</keyword>
<organism evidence="1 2">
    <name type="scientific">Carnegiea gigantea</name>
    <dbReference type="NCBI Taxonomy" id="171969"/>
    <lineage>
        <taxon>Eukaryota</taxon>
        <taxon>Viridiplantae</taxon>
        <taxon>Streptophyta</taxon>
        <taxon>Embryophyta</taxon>
        <taxon>Tracheophyta</taxon>
        <taxon>Spermatophyta</taxon>
        <taxon>Magnoliopsida</taxon>
        <taxon>eudicotyledons</taxon>
        <taxon>Gunneridae</taxon>
        <taxon>Pentapetalae</taxon>
        <taxon>Caryophyllales</taxon>
        <taxon>Cactineae</taxon>
        <taxon>Cactaceae</taxon>
        <taxon>Cactoideae</taxon>
        <taxon>Echinocereeae</taxon>
        <taxon>Carnegiea</taxon>
    </lineage>
</organism>
<sequence>MLIFKDEIWGLNSMSLLSIMKEAQVSQSLSVLRFIIDIYKLSAIEICWPSSKVEEIFGIVETGVKIEELVDVDRVKALSNQDHTCSSEIAHTEGHLNNLSSKASKLKVKGGRVLLNREQVEILSRFEEKGSGTGLGEGEEPSQEFDGLCTLLQ</sequence>
<proteinExistence type="predicted"/>